<organism evidence="1 2">
    <name type="scientific">Virgisporangium aurantiacum</name>
    <dbReference type="NCBI Taxonomy" id="175570"/>
    <lineage>
        <taxon>Bacteria</taxon>
        <taxon>Bacillati</taxon>
        <taxon>Actinomycetota</taxon>
        <taxon>Actinomycetes</taxon>
        <taxon>Micromonosporales</taxon>
        <taxon>Micromonosporaceae</taxon>
        <taxon>Virgisporangium</taxon>
    </lineage>
</organism>
<proteinExistence type="predicted"/>
<dbReference type="RefSeq" id="WP_203990649.1">
    <property type="nucleotide sequence ID" value="NZ_BOPG01000012.1"/>
</dbReference>
<reference evidence="1" key="1">
    <citation type="submission" date="2021-01" db="EMBL/GenBank/DDBJ databases">
        <title>Whole genome shotgun sequence of Virgisporangium aurantiacum NBRC 16421.</title>
        <authorList>
            <person name="Komaki H."/>
            <person name="Tamura T."/>
        </authorList>
    </citation>
    <scope>NUCLEOTIDE SEQUENCE</scope>
    <source>
        <strain evidence="1">NBRC 16421</strain>
    </source>
</reference>
<protein>
    <submittedName>
        <fullName evidence="1">Uncharacterized protein</fullName>
    </submittedName>
</protein>
<keyword evidence="2" id="KW-1185">Reference proteome</keyword>
<dbReference type="Proteomes" id="UP000612585">
    <property type="component" value="Unassembled WGS sequence"/>
</dbReference>
<accession>A0A8J3Z1M5</accession>
<name>A0A8J3Z1M5_9ACTN</name>
<gene>
    <name evidence="1" type="ORF">Vau01_023880</name>
</gene>
<evidence type="ECO:0000313" key="2">
    <source>
        <dbReference type="Proteomes" id="UP000612585"/>
    </source>
</evidence>
<evidence type="ECO:0000313" key="1">
    <source>
        <dbReference type="EMBL" id="GIJ54872.1"/>
    </source>
</evidence>
<sequence length="401" mass="44452">MRLDRIPAMSCGELNTHVATVGVRDEAGRNYPTFWGATTYNVLVNGQFIDEFSAEGVDYDLRPLPGSRTCWAASRIGIKFDSETEMTRLEWPPTLGCEEVWRERVEVIERHEPKHVAIVEKAVDAANSRWRRRVFQACSGRPAEVQRLLGVKIAKALVSEHALVVKEIETGFAELDRREWVKPLDCRRCAVALRYAGLFRNDIAGSGANFPKGWADWTNHFVIRLTGEVPLTPSGQPGVFTGEGPIKWGPNSEITVHETGWFYEIPTDTQCDYTRDIVAVGFRPGSARVRLTVGPRDPANPAGLPPLDLEFTLDAVAEDLEDTWVVTAGPCPSTRQTRTGRNAIIAFRAAHGSPDPTARIDTWEPGDGDVIASHQFNAGVIGQDLGSCSERWEIVHVEKQP</sequence>
<dbReference type="AlphaFoldDB" id="A0A8J3Z1M5"/>
<comment type="caution">
    <text evidence="1">The sequence shown here is derived from an EMBL/GenBank/DDBJ whole genome shotgun (WGS) entry which is preliminary data.</text>
</comment>
<dbReference type="EMBL" id="BOPG01000012">
    <property type="protein sequence ID" value="GIJ54872.1"/>
    <property type="molecule type" value="Genomic_DNA"/>
</dbReference>